<accession>A0A6P8HDZ5</accession>
<reference evidence="12" key="1">
    <citation type="submission" date="2025-08" db="UniProtKB">
        <authorList>
            <consortium name="RefSeq"/>
        </authorList>
    </citation>
    <scope>IDENTIFICATION</scope>
    <source>
        <tissue evidence="12">Tentacle</tissue>
    </source>
</reference>
<dbReference type="PRINTS" id="PR00926">
    <property type="entry name" value="MITOCARRIER"/>
</dbReference>
<dbReference type="RefSeq" id="XP_031550862.1">
    <property type="nucleotide sequence ID" value="XM_031695002.1"/>
</dbReference>
<dbReference type="GeneID" id="116288236"/>
<dbReference type="Pfam" id="PF00153">
    <property type="entry name" value="Mito_carr"/>
    <property type="match status" value="3"/>
</dbReference>
<name>A0A6P8HDZ5_ACTTE</name>
<sequence>MVESKVLRSCLAGGLSTCCAKTTTAPLERLKILFQAQNHHYKDMSIYQALKAIYKKEGTRGYYKGNGAMMVRVFPYGAIQFVSYEQFKDVFSHSFDNGHVGKILAGALAGFTACAFTYPLDVVRSRLAFQVADEQLYCGICQTLQQIFMTEGGISALYKGFMPTGLAMIPAVGLGFYAFESFKDFIVSMNGPMTRVHPVSGDTVLTASGGLVCGALSGASSQTVAYPLDVVRRRMQLAGSLADGHKYRGCISTFVTVYTENGIKRGLYRGLSINYLRVCPQVAVMFTVYELTKQLLEESSASE</sequence>
<dbReference type="Gene3D" id="1.50.40.10">
    <property type="entry name" value="Mitochondrial carrier domain"/>
    <property type="match status" value="1"/>
</dbReference>
<dbReference type="Proteomes" id="UP000515163">
    <property type="component" value="Unplaced"/>
</dbReference>
<feature type="repeat" description="Solcar" evidence="9">
    <location>
        <begin position="4"/>
        <end position="90"/>
    </location>
</feature>
<dbReference type="InterPro" id="IPR023395">
    <property type="entry name" value="MCP_dom_sf"/>
</dbReference>
<comment type="subcellular location">
    <subcellularLocation>
        <location evidence="1">Mitochondrion inner membrane</location>
        <topology evidence="1">Multi-pass membrane protein</topology>
    </subcellularLocation>
</comment>
<evidence type="ECO:0000256" key="4">
    <source>
        <dbReference type="ARBA" id="ARBA00022692"/>
    </source>
</evidence>
<dbReference type="GO" id="GO:0055085">
    <property type="term" value="P:transmembrane transport"/>
    <property type="evidence" value="ECO:0007669"/>
    <property type="project" value="InterPro"/>
</dbReference>
<evidence type="ECO:0000256" key="8">
    <source>
        <dbReference type="ARBA" id="ARBA00023136"/>
    </source>
</evidence>
<keyword evidence="5" id="KW-0677">Repeat</keyword>
<dbReference type="InterPro" id="IPR002167">
    <property type="entry name" value="GDC-like"/>
</dbReference>
<proteinExistence type="inferred from homology"/>
<dbReference type="PRINTS" id="PR00928">
    <property type="entry name" value="GRAVESDC"/>
</dbReference>
<keyword evidence="4 9" id="KW-0812">Transmembrane</keyword>
<comment type="similarity">
    <text evidence="2 10">Belongs to the mitochondrial carrier (TC 2.A.29) family.</text>
</comment>
<evidence type="ECO:0000256" key="3">
    <source>
        <dbReference type="ARBA" id="ARBA00022448"/>
    </source>
</evidence>
<evidence type="ECO:0000256" key="1">
    <source>
        <dbReference type="ARBA" id="ARBA00004448"/>
    </source>
</evidence>
<evidence type="ECO:0000256" key="2">
    <source>
        <dbReference type="ARBA" id="ARBA00006375"/>
    </source>
</evidence>
<evidence type="ECO:0000256" key="9">
    <source>
        <dbReference type="PROSITE-ProRule" id="PRU00282"/>
    </source>
</evidence>
<dbReference type="InterPro" id="IPR018108">
    <property type="entry name" value="MCP_transmembrane"/>
</dbReference>
<protein>
    <submittedName>
        <fullName evidence="12">Graves disease carrier protein-like</fullName>
    </submittedName>
</protein>
<keyword evidence="7" id="KW-0496">Mitochondrion</keyword>
<dbReference type="InterPro" id="IPR002067">
    <property type="entry name" value="MCP"/>
</dbReference>
<dbReference type="FunCoup" id="A0A6P8HDZ5">
    <property type="interactions" value="987"/>
</dbReference>
<evidence type="ECO:0000313" key="11">
    <source>
        <dbReference type="Proteomes" id="UP000515163"/>
    </source>
</evidence>
<evidence type="ECO:0000256" key="7">
    <source>
        <dbReference type="ARBA" id="ARBA00023128"/>
    </source>
</evidence>
<dbReference type="InParanoid" id="A0A6P8HDZ5"/>
<evidence type="ECO:0000313" key="12">
    <source>
        <dbReference type="RefSeq" id="XP_031550862.1"/>
    </source>
</evidence>
<evidence type="ECO:0000256" key="6">
    <source>
        <dbReference type="ARBA" id="ARBA00022792"/>
    </source>
</evidence>
<feature type="repeat" description="Solcar" evidence="9">
    <location>
        <begin position="201"/>
        <end position="295"/>
    </location>
</feature>
<keyword evidence="3 10" id="KW-0813">Transport</keyword>
<dbReference type="KEGG" id="aten:116288236"/>
<dbReference type="OrthoDB" id="270584at2759"/>
<feature type="repeat" description="Solcar" evidence="9">
    <location>
        <begin position="97"/>
        <end position="185"/>
    </location>
</feature>
<keyword evidence="8 9" id="KW-0472">Membrane</keyword>
<dbReference type="PROSITE" id="PS50920">
    <property type="entry name" value="SOLCAR"/>
    <property type="match status" value="3"/>
</dbReference>
<dbReference type="GO" id="GO:0005743">
    <property type="term" value="C:mitochondrial inner membrane"/>
    <property type="evidence" value="ECO:0007669"/>
    <property type="project" value="UniProtKB-SubCell"/>
</dbReference>
<organism evidence="11 12">
    <name type="scientific">Actinia tenebrosa</name>
    <name type="common">Australian red waratah sea anemone</name>
    <dbReference type="NCBI Taxonomy" id="6105"/>
    <lineage>
        <taxon>Eukaryota</taxon>
        <taxon>Metazoa</taxon>
        <taxon>Cnidaria</taxon>
        <taxon>Anthozoa</taxon>
        <taxon>Hexacorallia</taxon>
        <taxon>Actiniaria</taxon>
        <taxon>Actiniidae</taxon>
        <taxon>Actinia</taxon>
    </lineage>
</organism>
<keyword evidence="6" id="KW-0999">Mitochondrion inner membrane</keyword>
<gene>
    <name evidence="12" type="primary">LOC116288236</name>
</gene>
<dbReference type="PANTHER" id="PTHR24089">
    <property type="entry name" value="SOLUTE CARRIER FAMILY 25"/>
    <property type="match status" value="1"/>
</dbReference>
<dbReference type="SUPFAM" id="SSF103506">
    <property type="entry name" value="Mitochondrial carrier"/>
    <property type="match status" value="1"/>
</dbReference>
<dbReference type="AlphaFoldDB" id="A0A6P8HDZ5"/>
<evidence type="ECO:0000256" key="10">
    <source>
        <dbReference type="RuleBase" id="RU000488"/>
    </source>
</evidence>
<evidence type="ECO:0000256" key="5">
    <source>
        <dbReference type="ARBA" id="ARBA00022737"/>
    </source>
</evidence>
<keyword evidence="11" id="KW-1185">Reference proteome</keyword>